<evidence type="ECO:0000313" key="3">
    <source>
        <dbReference type="Proteomes" id="UP001049176"/>
    </source>
</evidence>
<evidence type="ECO:0000256" key="1">
    <source>
        <dbReference type="SAM" id="MobiDB-lite"/>
    </source>
</evidence>
<feature type="compositionally biased region" description="Polar residues" evidence="1">
    <location>
        <begin position="1"/>
        <end position="16"/>
    </location>
</feature>
<protein>
    <submittedName>
        <fullName evidence="2">Uncharacterized protein</fullName>
    </submittedName>
</protein>
<sequence>MPPTRSTSKSVSNSTEKPQDSRKKNSNMLVLSPADEPRLGKIVLRPESYTEAVMLVKKHFEICRGYDVVLRTNELELCDKEMLEITEMFGR</sequence>
<proteinExistence type="predicted"/>
<reference evidence="2" key="1">
    <citation type="journal article" date="2021" name="Genome Biol. Evol.">
        <title>The assembled and annotated genome of the fairy-ring fungus Marasmius oreades.</title>
        <authorList>
            <person name="Hiltunen M."/>
            <person name="Ament-Velasquez S.L."/>
            <person name="Johannesson H."/>
        </authorList>
    </citation>
    <scope>NUCLEOTIDE SEQUENCE</scope>
    <source>
        <strain evidence="2">03SP1</strain>
    </source>
</reference>
<dbReference type="EMBL" id="CM032189">
    <property type="protein sequence ID" value="KAG7087634.1"/>
    <property type="molecule type" value="Genomic_DNA"/>
</dbReference>
<dbReference type="RefSeq" id="XP_043004105.1">
    <property type="nucleotide sequence ID" value="XM_043158750.1"/>
</dbReference>
<dbReference type="GeneID" id="66082657"/>
<name>A0A9P7UQ19_9AGAR</name>
<keyword evidence="3" id="KW-1185">Reference proteome</keyword>
<comment type="caution">
    <text evidence="2">The sequence shown here is derived from an EMBL/GenBank/DDBJ whole genome shotgun (WGS) entry which is preliminary data.</text>
</comment>
<feature type="region of interest" description="Disordered" evidence="1">
    <location>
        <begin position="1"/>
        <end position="31"/>
    </location>
</feature>
<dbReference type="KEGG" id="more:E1B28_013582"/>
<organism evidence="2 3">
    <name type="scientific">Marasmius oreades</name>
    <name type="common">fairy-ring Marasmius</name>
    <dbReference type="NCBI Taxonomy" id="181124"/>
    <lineage>
        <taxon>Eukaryota</taxon>
        <taxon>Fungi</taxon>
        <taxon>Dikarya</taxon>
        <taxon>Basidiomycota</taxon>
        <taxon>Agaricomycotina</taxon>
        <taxon>Agaricomycetes</taxon>
        <taxon>Agaricomycetidae</taxon>
        <taxon>Agaricales</taxon>
        <taxon>Marasmiineae</taxon>
        <taxon>Marasmiaceae</taxon>
        <taxon>Marasmius</taxon>
    </lineage>
</organism>
<evidence type="ECO:0000313" key="2">
    <source>
        <dbReference type="EMBL" id="KAG7087634.1"/>
    </source>
</evidence>
<accession>A0A9P7UQ19</accession>
<dbReference type="OrthoDB" id="1043111at2759"/>
<dbReference type="AlphaFoldDB" id="A0A9P7UQ19"/>
<gene>
    <name evidence="2" type="ORF">E1B28_013582</name>
</gene>
<dbReference type="Proteomes" id="UP001049176">
    <property type="component" value="Chromosome 9"/>
</dbReference>